<name>A0A0Z8C6F9_STRSU</name>
<dbReference type="Proteomes" id="UP000072003">
    <property type="component" value="Unassembled WGS sequence"/>
</dbReference>
<proteinExistence type="predicted"/>
<evidence type="ECO:0000256" key="1">
    <source>
        <dbReference type="SAM" id="Coils"/>
    </source>
</evidence>
<dbReference type="SUPFAM" id="SSF53041">
    <property type="entry name" value="Resolvase-like"/>
    <property type="match status" value="1"/>
</dbReference>
<dbReference type="InterPro" id="IPR011109">
    <property type="entry name" value="DNA_bind_recombinase_dom"/>
</dbReference>
<protein>
    <submittedName>
        <fullName evidence="3">Site-specific recombinase</fullName>
    </submittedName>
</protein>
<dbReference type="InterPro" id="IPR036162">
    <property type="entry name" value="Resolvase-like_N_sf"/>
</dbReference>
<evidence type="ECO:0000313" key="3">
    <source>
        <dbReference type="EMBL" id="CYU19595.1"/>
    </source>
</evidence>
<dbReference type="PROSITE" id="PS51736">
    <property type="entry name" value="RECOMBINASES_3"/>
    <property type="match status" value="1"/>
</dbReference>
<dbReference type="InterPro" id="IPR050639">
    <property type="entry name" value="SSR_resolvase"/>
</dbReference>
<accession>A0A0Z8C6F9</accession>
<dbReference type="PANTHER" id="PTHR30461:SF23">
    <property type="entry name" value="DNA RECOMBINASE-RELATED"/>
    <property type="match status" value="1"/>
</dbReference>
<dbReference type="EMBL" id="FIFN01000014">
    <property type="protein sequence ID" value="CYU19595.1"/>
    <property type="molecule type" value="Genomic_DNA"/>
</dbReference>
<dbReference type="GO" id="GO:0003677">
    <property type="term" value="F:DNA binding"/>
    <property type="evidence" value="ECO:0007669"/>
    <property type="project" value="InterPro"/>
</dbReference>
<keyword evidence="1" id="KW-0175">Coiled coil</keyword>
<gene>
    <name evidence="3" type="ORF">ERS132462_01412</name>
</gene>
<evidence type="ECO:0000313" key="4">
    <source>
        <dbReference type="Proteomes" id="UP000072003"/>
    </source>
</evidence>
<dbReference type="Gene3D" id="3.40.50.1390">
    <property type="entry name" value="Resolvase, N-terminal catalytic domain"/>
    <property type="match status" value="1"/>
</dbReference>
<dbReference type="InterPro" id="IPR006119">
    <property type="entry name" value="Resolv_N"/>
</dbReference>
<dbReference type="AlphaFoldDB" id="A0A0Z8C6F9"/>
<feature type="coiled-coil region" evidence="1">
    <location>
        <begin position="409"/>
        <end position="485"/>
    </location>
</feature>
<organism evidence="3 4">
    <name type="scientific">Streptococcus suis</name>
    <dbReference type="NCBI Taxonomy" id="1307"/>
    <lineage>
        <taxon>Bacteria</taxon>
        <taxon>Bacillati</taxon>
        <taxon>Bacillota</taxon>
        <taxon>Bacilli</taxon>
        <taxon>Lactobacillales</taxon>
        <taxon>Streptococcaceae</taxon>
        <taxon>Streptococcus</taxon>
    </lineage>
</organism>
<dbReference type="SMART" id="SM00857">
    <property type="entry name" value="Resolvase"/>
    <property type="match status" value="1"/>
</dbReference>
<dbReference type="Gene3D" id="3.90.1750.20">
    <property type="entry name" value="Putative Large Serine Recombinase, Chain B, Domain 2"/>
    <property type="match status" value="1"/>
</dbReference>
<dbReference type="Pfam" id="PF07508">
    <property type="entry name" value="Recombinase"/>
    <property type="match status" value="1"/>
</dbReference>
<feature type="domain" description="Resolvase/invertase-type recombinase catalytic" evidence="2">
    <location>
        <begin position="23"/>
        <end position="177"/>
    </location>
</feature>
<reference evidence="3 4" key="1">
    <citation type="submission" date="2016-02" db="EMBL/GenBank/DDBJ databases">
        <authorList>
            <consortium name="Pathogen Informatics"/>
        </authorList>
    </citation>
    <scope>NUCLEOTIDE SEQUENCE [LARGE SCALE GENOMIC DNA]</scope>
    <source>
        <strain evidence="3 4">LSS100</strain>
    </source>
</reference>
<evidence type="ECO:0000259" key="2">
    <source>
        <dbReference type="PROSITE" id="PS51736"/>
    </source>
</evidence>
<sequence length="539" mass="62613">MSRTSRKKIGTRNDEVDKHNDYRVGLYARLSGERTEIDRNKSSSIESQIKMGEEFAFQNGLKITSVYKDYIESGRNFSRIGYLKLLSDVKAGKINCIIVRDLSRLGRDYLEMGRLIETVFPFLGVRFISILDNLDTEKSQDMNTSFEVAIKNIVNDYYSKDVSEKLRRSYQLGFSQGKCMIRRAPYGYKFEKSKNARKLHIDESVRDVVKFIFFQSFAGIGRKKIAIELNRRRISPPDIYRKTKKVYLELDEKSGWKSETINRILKNKIYVGDLIQGKNITDLYRNGKSLSDTVYKVSSHHELIISKEIFDSVNNRRLISKQCLRNSEGDNKYKGLIYSAISKEYLVRKNESKTEKKSFVYFDSNSKCTPNYYKKVRISESKLDEIVQSVLVELLKCPNLNDKYQNSLRNQLKAQISNLMRSIRKYDIQISAAKKMINNNYENYALGGVNLDKFLNNKNQIKLQIENLLQKKAAIESKIDELSIKVETFEIWCGCLEDFAKNPIITNRLLKELIEKIEIGENNSINIFFKINIELWAGG</sequence>
<dbReference type="Pfam" id="PF00239">
    <property type="entry name" value="Resolvase"/>
    <property type="match status" value="1"/>
</dbReference>
<dbReference type="RefSeq" id="WP_029750098.1">
    <property type="nucleotide sequence ID" value="NZ_CEDC01000011.1"/>
</dbReference>
<dbReference type="PANTHER" id="PTHR30461">
    <property type="entry name" value="DNA-INVERTASE FROM LAMBDOID PROPHAGE"/>
    <property type="match status" value="1"/>
</dbReference>
<dbReference type="InterPro" id="IPR038109">
    <property type="entry name" value="DNA_bind_recomb_sf"/>
</dbReference>
<dbReference type="GO" id="GO:0000150">
    <property type="term" value="F:DNA strand exchange activity"/>
    <property type="evidence" value="ECO:0007669"/>
    <property type="project" value="InterPro"/>
</dbReference>